<dbReference type="RefSeq" id="WP_289723255.1">
    <property type="nucleotide sequence ID" value="NZ_JAUDUY010000001.1"/>
</dbReference>
<dbReference type="PROSITE" id="PS51257">
    <property type="entry name" value="PROKAR_LIPOPROTEIN"/>
    <property type="match status" value="1"/>
</dbReference>
<proteinExistence type="predicted"/>
<keyword evidence="2" id="KW-1185">Reference proteome</keyword>
<evidence type="ECO:0000313" key="2">
    <source>
        <dbReference type="Proteomes" id="UP001174839"/>
    </source>
</evidence>
<name>A0ABT7WAD5_9FLAO</name>
<protein>
    <submittedName>
        <fullName evidence="1">DUF4837 family protein</fullName>
    </submittedName>
</protein>
<dbReference type="Proteomes" id="UP001174839">
    <property type="component" value="Unassembled WGS sequence"/>
</dbReference>
<dbReference type="Pfam" id="PF16125">
    <property type="entry name" value="DUF4837"/>
    <property type="match status" value="1"/>
</dbReference>
<dbReference type="EMBL" id="JAUDUY010000001">
    <property type="protein sequence ID" value="MDM9629885.1"/>
    <property type="molecule type" value="Genomic_DNA"/>
</dbReference>
<sequence>MRILLLSVCSLFLLLGCQNKPKKNYKPASLGAINTLAVVMDNDLWEGPVGDKVREHFAAPVLGLTWDEPLLNLEHMPGSVFNGTTRHRRAVLFVDLDTVSGAQIQDDLYATPQKVAVIKGKSEAELISSIESASPQIITAFKGMELKESQNRFLRSLSKETVLSEKFGVSLRLPSLYKVGKEEEGFVWIDREIQKGSMNIIVYEMPGDSFESDSTFVQDILHMRDSIGKKFIPGPDVPGKTTYMGTEKAFAPYVFPAEVGGMKAVEVRGIWEVVNYPMAGPFLTYIINDKARNRKLVVEGFTFAPATNKRDYMFELEAIMKTITFQ</sequence>
<evidence type="ECO:0000313" key="1">
    <source>
        <dbReference type="EMBL" id="MDM9629885.1"/>
    </source>
</evidence>
<gene>
    <name evidence="1" type="ORF">QU605_00270</name>
</gene>
<accession>A0ABT7WAD5</accession>
<reference evidence="1" key="1">
    <citation type="submission" date="2023-06" db="EMBL/GenBank/DDBJ databases">
        <title>Robiginitalea aurantiacus sp. nov. and Algoriphagus sediminis sp. nov., isolated from coastal sediment.</title>
        <authorList>
            <person name="Zhou Z.Y."/>
            <person name="An J."/>
            <person name="Jia Y.W."/>
            <person name="Du Z.J."/>
        </authorList>
    </citation>
    <scope>NUCLEOTIDE SEQUENCE</scope>
    <source>
        <strain evidence="1">M39</strain>
    </source>
</reference>
<dbReference type="InterPro" id="IPR032286">
    <property type="entry name" value="DUF4837"/>
</dbReference>
<organism evidence="1 2">
    <name type="scientific">Robiginitalea aurantiaca</name>
    <dbReference type="NCBI Taxonomy" id="3056915"/>
    <lineage>
        <taxon>Bacteria</taxon>
        <taxon>Pseudomonadati</taxon>
        <taxon>Bacteroidota</taxon>
        <taxon>Flavobacteriia</taxon>
        <taxon>Flavobacteriales</taxon>
        <taxon>Flavobacteriaceae</taxon>
        <taxon>Robiginitalea</taxon>
    </lineage>
</organism>
<comment type="caution">
    <text evidence="1">The sequence shown here is derived from an EMBL/GenBank/DDBJ whole genome shotgun (WGS) entry which is preliminary data.</text>
</comment>